<dbReference type="Gene3D" id="3.10.129.110">
    <property type="entry name" value="Polyketide synthase dehydratase"/>
    <property type="match status" value="1"/>
</dbReference>
<protein>
    <submittedName>
        <fullName evidence="9">Uncharacterized protein</fullName>
    </submittedName>
</protein>
<dbReference type="PROSITE" id="PS00606">
    <property type="entry name" value="KS3_1"/>
    <property type="match status" value="1"/>
</dbReference>
<evidence type="ECO:0000313" key="10">
    <source>
        <dbReference type="Proteomes" id="UP000243515"/>
    </source>
</evidence>
<dbReference type="InterPro" id="IPR036291">
    <property type="entry name" value="NAD(P)-bd_dom_sf"/>
</dbReference>
<feature type="active site" description="Proton donor; for dehydratase activity" evidence="5">
    <location>
        <position position="1120"/>
    </location>
</feature>
<keyword evidence="3" id="KW-0808">Transferase</keyword>
<dbReference type="PROSITE" id="PS50075">
    <property type="entry name" value="CARRIER"/>
    <property type="match status" value="1"/>
</dbReference>
<keyword evidence="2" id="KW-0597">Phosphoprotein</keyword>
<evidence type="ECO:0000256" key="5">
    <source>
        <dbReference type="PROSITE-ProRule" id="PRU01363"/>
    </source>
</evidence>
<dbReference type="InterPro" id="IPR001031">
    <property type="entry name" value="Thioesterase"/>
</dbReference>
<dbReference type="InterPro" id="IPR049551">
    <property type="entry name" value="PKS_DH_C"/>
</dbReference>
<dbReference type="SUPFAM" id="SSF47336">
    <property type="entry name" value="ACP-like"/>
    <property type="match status" value="1"/>
</dbReference>
<feature type="region of interest" description="N-terminal hotdog fold" evidence="5">
    <location>
        <begin position="906"/>
        <end position="1043"/>
    </location>
</feature>
<dbReference type="InterPro" id="IPR014043">
    <property type="entry name" value="Acyl_transferase_dom"/>
</dbReference>
<feature type="domain" description="PKS/mFAS DH" evidence="8">
    <location>
        <begin position="906"/>
        <end position="1212"/>
    </location>
</feature>
<accession>A0A232M1I4</accession>
<dbReference type="SMART" id="SM00825">
    <property type="entry name" value="PKS_KS"/>
    <property type="match status" value="1"/>
</dbReference>
<dbReference type="CDD" id="cd00833">
    <property type="entry name" value="PKS"/>
    <property type="match status" value="1"/>
</dbReference>
<dbReference type="Gene3D" id="3.40.50.1820">
    <property type="entry name" value="alpha/beta hydrolase"/>
    <property type="match status" value="1"/>
</dbReference>
<feature type="domain" description="Carrier" evidence="6">
    <location>
        <begin position="2241"/>
        <end position="2319"/>
    </location>
</feature>
<proteinExistence type="predicted"/>
<dbReference type="InterPro" id="IPR018201">
    <property type="entry name" value="Ketoacyl_synth_AS"/>
</dbReference>
<feature type="domain" description="Ketosynthase family 3 (KS3)" evidence="7">
    <location>
        <begin position="1"/>
        <end position="441"/>
    </location>
</feature>
<dbReference type="Proteomes" id="UP000243515">
    <property type="component" value="Unassembled WGS sequence"/>
</dbReference>
<dbReference type="InterPro" id="IPR014031">
    <property type="entry name" value="Ketoacyl_synth_C"/>
</dbReference>
<dbReference type="Pfam" id="PF02801">
    <property type="entry name" value="Ketoacyl-synt_C"/>
    <property type="match status" value="1"/>
</dbReference>
<dbReference type="Pfam" id="PF00550">
    <property type="entry name" value="PP-binding"/>
    <property type="match status" value="1"/>
</dbReference>
<dbReference type="GO" id="GO:0006633">
    <property type="term" value="P:fatty acid biosynthetic process"/>
    <property type="evidence" value="ECO:0007669"/>
    <property type="project" value="InterPro"/>
</dbReference>
<dbReference type="PROSITE" id="PS52019">
    <property type="entry name" value="PKS_MFAS_DH"/>
    <property type="match status" value="1"/>
</dbReference>
<dbReference type="SUPFAM" id="SSF52151">
    <property type="entry name" value="FabD/lysophospholipase-like"/>
    <property type="match status" value="1"/>
</dbReference>
<dbReference type="InterPro" id="IPR036736">
    <property type="entry name" value="ACP-like_sf"/>
</dbReference>
<dbReference type="Gene3D" id="3.40.50.720">
    <property type="entry name" value="NAD(P)-binding Rossmann-like Domain"/>
    <property type="match status" value="1"/>
</dbReference>
<dbReference type="InterPro" id="IPR020841">
    <property type="entry name" value="PKS_Beta-ketoAc_synthase_dom"/>
</dbReference>
<feature type="active site" description="Proton acceptor; for dehydratase activity" evidence="5">
    <location>
        <position position="938"/>
    </location>
</feature>
<evidence type="ECO:0000256" key="2">
    <source>
        <dbReference type="ARBA" id="ARBA00022553"/>
    </source>
</evidence>
<dbReference type="InterPro" id="IPR057326">
    <property type="entry name" value="KR_dom"/>
</dbReference>
<evidence type="ECO:0000256" key="4">
    <source>
        <dbReference type="ARBA" id="ARBA00023268"/>
    </source>
</evidence>
<dbReference type="PANTHER" id="PTHR43775">
    <property type="entry name" value="FATTY ACID SYNTHASE"/>
    <property type="match status" value="1"/>
</dbReference>
<dbReference type="InterPro" id="IPR050091">
    <property type="entry name" value="PKS_NRPS_Biosynth_Enz"/>
</dbReference>
<dbReference type="SUPFAM" id="SSF53474">
    <property type="entry name" value="alpha/beta-Hydrolases"/>
    <property type="match status" value="1"/>
</dbReference>
<dbReference type="InterPro" id="IPR013968">
    <property type="entry name" value="PKS_KR"/>
</dbReference>
<dbReference type="GO" id="GO:0044550">
    <property type="term" value="P:secondary metabolite biosynthetic process"/>
    <property type="evidence" value="ECO:0007669"/>
    <property type="project" value="UniProtKB-ARBA"/>
</dbReference>
<evidence type="ECO:0000259" key="8">
    <source>
        <dbReference type="PROSITE" id="PS52019"/>
    </source>
</evidence>
<evidence type="ECO:0000256" key="3">
    <source>
        <dbReference type="ARBA" id="ARBA00022679"/>
    </source>
</evidence>
<dbReference type="SMART" id="SM00822">
    <property type="entry name" value="PKS_KR"/>
    <property type="match status" value="1"/>
</dbReference>
<keyword evidence="4" id="KW-0511">Multifunctional enzyme</keyword>
<dbReference type="InterPro" id="IPR009081">
    <property type="entry name" value="PP-bd_ACP"/>
</dbReference>
<dbReference type="SUPFAM" id="SSF55048">
    <property type="entry name" value="Probable ACP-binding domain of malonyl-CoA ACP transacylase"/>
    <property type="match status" value="1"/>
</dbReference>
<dbReference type="Gene3D" id="3.40.50.150">
    <property type="entry name" value="Vaccinia Virus protein VP39"/>
    <property type="match status" value="1"/>
</dbReference>
<dbReference type="Gene3D" id="3.40.47.10">
    <property type="match status" value="1"/>
</dbReference>
<dbReference type="PANTHER" id="PTHR43775:SF37">
    <property type="entry name" value="SI:DKEY-61P9.11"/>
    <property type="match status" value="1"/>
</dbReference>
<dbReference type="SMART" id="SM00827">
    <property type="entry name" value="PKS_AT"/>
    <property type="match status" value="1"/>
</dbReference>
<dbReference type="InterPro" id="IPR016036">
    <property type="entry name" value="Malonyl_transacylase_ACP-bd"/>
</dbReference>
<dbReference type="Pfam" id="PF00698">
    <property type="entry name" value="Acyl_transf_1"/>
    <property type="match status" value="1"/>
</dbReference>
<dbReference type="InterPro" id="IPR029058">
    <property type="entry name" value="AB_hydrolase_fold"/>
</dbReference>
<dbReference type="SUPFAM" id="SSF53901">
    <property type="entry name" value="Thiolase-like"/>
    <property type="match status" value="1"/>
</dbReference>
<dbReference type="InterPro" id="IPR006162">
    <property type="entry name" value="Ppantetheine_attach_site"/>
</dbReference>
<dbReference type="EMBL" id="NPHW01003087">
    <property type="protein sequence ID" value="OXV10174.1"/>
    <property type="molecule type" value="Genomic_DNA"/>
</dbReference>
<name>A0A232M1I4_9EURO</name>
<dbReference type="GO" id="GO:0004312">
    <property type="term" value="F:fatty acid synthase activity"/>
    <property type="evidence" value="ECO:0007669"/>
    <property type="project" value="TreeGrafter"/>
</dbReference>
<dbReference type="InterPro" id="IPR001227">
    <property type="entry name" value="Ac_transferase_dom_sf"/>
</dbReference>
<dbReference type="PROSITE" id="PS52004">
    <property type="entry name" value="KS3_2"/>
    <property type="match status" value="1"/>
</dbReference>
<keyword evidence="10" id="KW-1185">Reference proteome</keyword>
<evidence type="ECO:0000256" key="1">
    <source>
        <dbReference type="ARBA" id="ARBA00022450"/>
    </source>
</evidence>
<dbReference type="Gene3D" id="1.10.1200.10">
    <property type="entry name" value="ACP-like"/>
    <property type="match status" value="1"/>
</dbReference>
<dbReference type="Pfam" id="PF08659">
    <property type="entry name" value="KR"/>
    <property type="match status" value="1"/>
</dbReference>
<dbReference type="GO" id="GO:0004315">
    <property type="term" value="F:3-oxoacyl-[acyl-carrier-protein] synthase activity"/>
    <property type="evidence" value="ECO:0007669"/>
    <property type="project" value="InterPro"/>
</dbReference>
<dbReference type="InterPro" id="IPR016035">
    <property type="entry name" value="Acyl_Trfase/lysoPLipase"/>
</dbReference>
<dbReference type="Pfam" id="PF00975">
    <property type="entry name" value="Thioesterase"/>
    <property type="match status" value="1"/>
</dbReference>
<dbReference type="SUPFAM" id="SSF51735">
    <property type="entry name" value="NAD(P)-binding Rossmann-fold domains"/>
    <property type="match status" value="1"/>
</dbReference>
<dbReference type="Pfam" id="PF14765">
    <property type="entry name" value="PS-DH"/>
    <property type="match status" value="1"/>
</dbReference>
<dbReference type="InterPro" id="IPR049900">
    <property type="entry name" value="PKS_mFAS_DH"/>
</dbReference>
<dbReference type="InterPro" id="IPR014030">
    <property type="entry name" value="Ketoacyl_synth_N"/>
</dbReference>
<keyword evidence="1" id="KW-0596">Phosphopantetheine</keyword>
<dbReference type="Gene3D" id="3.40.366.10">
    <property type="entry name" value="Malonyl-Coenzyme A Acyl Carrier Protein, domain 2"/>
    <property type="match status" value="1"/>
</dbReference>
<feature type="region of interest" description="C-terminal hotdog fold" evidence="5">
    <location>
        <begin position="1060"/>
        <end position="1212"/>
    </location>
</feature>
<comment type="caution">
    <text evidence="9">The sequence shown here is derived from an EMBL/GenBank/DDBJ whole genome shotgun (WGS) entry which is preliminary data.</text>
</comment>
<reference evidence="9 10" key="1">
    <citation type="journal article" date="2015" name="Environ. Microbiol.">
        <title>Metagenome sequence of Elaphomyces granulatus from sporocarp tissue reveals Ascomycota ectomycorrhizal fingerprints of genome expansion and a Proteobacteria-rich microbiome.</title>
        <authorList>
            <person name="Quandt C.A."/>
            <person name="Kohler A."/>
            <person name="Hesse C.N."/>
            <person name="Sharpton T.J."/>
            <person name="Martin F."/>
            <person name="Spatafora J.W."/>
        </authorList>
    </citation>
    <scope>NUCLEOTIDE SEQUENCE [LARGE SCALE GENOMIC DNA]</scope>
    <source>
        <strain evidence="9 10">OSC145934</strain>
    </source>
</reference>
<evidence type="ECO:0000313" key="9">
    <source>
        <dbReference type="EMBL" id="OXV10174.1"/>
    </source>
</evidence>
<dbReference type="InterPro" id="IPR016039">
    <property type="entry name" value="Thiolase-like"/>
</dbReference>
<dbReference type="InterPro" id="IPR032821">
    <property type="entry name" value="PKS_assoc"/>
</dbReference>
<evidence type="ECO:0000259" key="7">
    <source>
        <dbReference type="PROSITE" id="PS52004"/>
    </source>
</evidence>
<gene>
    <name evidence="9" type="ORF">Egran_02065</name>
</gene>
<sequence length="2616" mass="286351">MDIGICYIDERLLWFQYHQTDGTRKRITALAQGRQLPCVMFTSTCSDVDVILTAMQTSGCFIPDIDKWDPQEFGISPKEARQVSPGQGLLLHVTHNALQDSGIDYRGKAIGVYVGGTLFMKGWAEDITAAREYFTTGTFPSLLANRLSYVFDLTGEYTPQYQFEHNFRRDTKPDSILGPSMSVDTACSASLTAMHLAIQAIRAGDCDSAVVAGANLITSPVDTASFSRLGVLSPTGESRAFDADANGYSRGDIIGAVVLKRYDLAKLDGDLVHSVIMGSALSCCGGLMGSITTPSAVAHKTAIVDAYRNASLRPCDADFVELHGTGTTIGDTVEGNAAGEIFSQGRKGARLFIGSVKSNIGHGELGAYISSLIKCALMLQRRTILPNGYFKTPSPTIDWEKYNMAVPTLPAPLVPQNEKFGVISISSFGFGGAGGHMVLRSENPREPSGDVLDEPPYLFVVGGLTPRATMELAKTYALDYGRFRQDAVSELTGQRARQAPYRTFAIGNNISELEFPVPQMVHVKYRGSLCLIFSGQGPQHATMGCGLFRRFKLFRDSILECDSIYKAYVGESLIFTTGLFTGSESDDSPIKTTHWPARVISAAIVFFQVALFDLMKGLGFKPDVIIGHSLGECTVLYASGLMPKEAVIQIAAARGRALELVGEIGGAMAALNCTSSEAEALIQTVEHTSGTSKQLYVAAYNSPGNIAVSGPSTLIDCLINFTNKWHMGSVKAVRLRVSTAMHSPFVDACEQQFRSDLAGIFAKYSEPRSPYIPVISSVTGDYMHGEDTIDYLWKNIRRPVRFSNAVMKLVQDFPEPSCIEFSPHPVLGAYVREIGPERVFALVSRPKGSVTEVHSFLGNLGEITNSGINCLNFAKLNGEPKERLALKAPAYPFQYKMKLHWADLVPGYYQSLLPPLRPLNEPLLKISPELPGTWMGSHIIDKSNLVPASVYMEVGFEFPNVVEIYDVQFNSAFSLDDVNLSVSTLKVSRKENIYEICSSSQLIKSAAGAVGLTVDELGWAREPEASFDNLHSTGKLSYNQPDIHGLPHNIDIDNFISKCTASLSGTRFYEETSEVLQFGPEFKRLVSVHWDTNNPYECIAYIRGMEMLETNFQFHPVVSDAMIQAAVAGFTAMTGGISPTIKLPHSVKRVFRNDGLTEPLLLKSATCPVYCRLVEWDSDYTVVDIFLLADSGSVLYSMLGFRNDEIRRKEIKAVNDRCTVIWQPMALPIIPTAKPEISNAPPDSKALGLLGFLDKLAATHISKLLDDSCLSDLDVSQVDKSYLDWCQEHRQKEQFPLPQEEIERFQIEHPQLHDFAQVVADNQKKVILRNKQGLRSLLTQDQMGAFFSSALFSENSRETLVKEILGLVKTAHRNGKQVVRILELNAAAGTLTEAMGKAILMDNTKGCHIDYCCTDSNFKFASSAASNSGYRHISPHFLDVSVEIREQEVPPADIIFGIDVLVSNSSIEFTTQNLKKLMLPGGYMAFLEPCGVNGATGSTWLGFASPWDHARLYPLDIIDNTSWQGSLLYQGLSVTKLVNHGDTKQITPLIIVAQNILSQPDALVVSPTTELSSMPSLENVDELGTHQYAPGAGPLSGQHWFHHFNFAKVMDLISFINSLDAMSPQMLWLHTSITSNNGALNGIARTLRHEYPLWTVIAIEFLADWDTEKQRDFIERKIATVVLPEQEIQVAADGAIKVSRLIAVNDLNTSQQWNGKPVAFNAEKEIWSHYLAPVGVEDVEVKVLAIKLSCGKANPVGFAGIVQHRGLKADIPVGARVVGLARAKLLSNVFVCNYMEVARIPEGHSIASATNIIYPIFKCFYTLDLMSQMHQMSNSKRAIIHISKTEVLWPLVLSRILIGRGWQILIALHDLEISPDAVAPSFLCNVHNSRQFVRDVTLWTGGVGADYIFSAEGGEPGFLDVNLKVLNKFGCLTVAVADNCEIPRVADSQRFIKLASSFNMEGFPFTIPAAVDEFMHLLPPNMARFGVVSLPKYLGGWSAADSDDMVLEISDLRGNPSVIRPEFVQGASSFNPRAALPGVQIDVFAVDTTNVDAMKSMFRSINVPVAGVVFLAVSLADSLCANLTAEMWDHVYNVKVNGVQALRQAIDFKELDWVVLCSSMATVFGSPGQVNYTGAQTILERIAESIPNCIAVALPPILDGGIFARSIQSSEERNAALEKYIPLGLEAEQVCEIILDAIRAIGKLSLYVPAMDWDLAARIALPDRDEMIHHLRTHSRTDGIAASRSGISTVVDLVTVTLSIGVDDLDLNIPLSSYGLDSLTSAKLSTLLKNEHGLSVTQLQLLSGYCTTARLEEMLQEVEFASKTGREVENEIPTTNAAWGMSEADMGKTIVPLNSASAGSPLFICHGAGGGILILQKLAEALPFPVFGIQDTSAAPIDGTLLDLAKFYLEKLLETQPSGPYRLAGYSFSTIVAALMTDMLLERNYVVESVAFIDGSPTALLSEQFAMHLCQTLLQGSFQDIIMTSVDDFVSSGAFDESMSQLFRNYFDGQTREGWVHRFVTAFRSHVHMAYRAGYEARTSRKGFKGIDFGNWERVKVLLVKAKRGTAAEEWVKGDLAGSLYLDEVQNLEVITLDTTHAGILCPESGSADVLAGFFT</sequence>
<dbReference type="SUPFAM" id="SSF53335">
    <property type="entry name" value="S-adenosyl-L-methionine-dependent methyltransferases"/>
    <property type="match status" value="1"/>
</dbReference>
<dbReference type="InterPro" id="IPR029063">
    <property type="entry name" value="SAM-dependent_MTases_sf"/>
</dbReference>
<organism evidence="9 10">
    <name type="scientific">Elaphomyces granulatus</name>
    <dbReference type="NCBI Taxonomy" id="519963"/>
    <lineage>
        <taxon>Eukaryota</taxon>
        <taxon>Fungi</taxon>
        <taxon>Dikarya</taxon>
        <taxon>Ascomycota</taxon>
        <taxon>Pezizomycotina</taxon>
        <taxon>Eurotiomycetes</taxon>
        <taxon>Eurotiomycetidae</taxon>
        <taxon>Eurotiales</taxon>
        <taxon>Elaphomycetaceae</taxon>
        <taxon>Elaphomyces</taxon>
    </lineage>
</organism>
<dbReference type="OrthoDB" id="329835at2759"/>
<dbReference type="PROSITE" id="PS00012">
    <property type="entry name" value="PHOSPHOPANTETHEINE"/>
    <property type="match status" value="1"/>
</dbReference>
<evidence type="ECO:0000259" key="6">
    <source>
        <dbReference type="PROSITE" id="PS50075"/>
    </source>
</evidence>
<dbReference type="InterPro" id="IPR042104">
    <property type="entry name" value="PKS_dehydratase_sf"/>
</dbReference>
<dbReference type="Pfam" id="PF16197">
    <property type="entry name" value="KAsynt_C_assoc"/>
    <property type="match status" value="1"/>
</dbReference>
<dbReference type="Pfam" id="PF00109">
    <property type="entry name" value="ketoacyl-synt"/>
    <property type="match status" value="2"/>
</dbReference>